<name>A0A7G8BCB5_9BACT</name>
<keyword evidence="1" id="KW-0472">Membrane</keyword>
<dbReference type="GO" id="GO:0004130">
    <property type="term" value="F:cytochrome-c peroxidase activity"/>
    <property type="evidence" value="ECO:0007669"/>
    <property type="project" value="TreeGrafter"/>
</dbReference>
<dbReference type="AlphaFoldDB" id="A0A7G8BCB5"/>
<dbReference type="RefSeq" id="WP_186739870.1">
    <property type="nucleotide sequence ID" value="NZ_CP060394.1"/>
</dbReference>
<dbReference type="Gene3D" id="1.10.760.10">
    <property type="entry name" value="Cytochrome c-like domain"/>
    <property type="match status" value="1"/>
</dbReference>
<proteinExistence type="predicted"/>
<dbReference type="PANTHER" id="PTHR30600:SF9">
    <property type="entry name" value="BLR7738 PROTEIN"/>
    <property type="match status" value="1"/>
</dbReference>
<evidence type="ECO:0000313" key="2">
    <source>
        <dbReference type="EMBL" id="QNI30185.1"/>
    </source>
</evidence>
<dbReference type="SUPFAM" id="SSF46626">
    <property type="entry name" value="Cytochrome c"/>
    <property type="match status" value="1"/>
</dbReference>
<dbReference type="InterPro" id="IPR051395">
    <property type="entry name" value="Cytochrome_c_Peroxidase/MauG"/>
</dbReference>
<dbReference type="PANTHER" id="PTHR30600">
    <property type="entry name" value="CYTOCHROME C PEROXIDASE-RELATED"/>
    <property type="match status" value="1"/>
</dbReference>
<sequence>MNEPGDRAEGQARSPVFEFAAVVLFCAAIVAISVVLLRRHHRSEIIPDDAMLAGKTIADFPQANMHAFDEMDSGIALNDDETRGRNTWLLWTAGDQVFWDHMAQRGFGIVDLLKTLDSRHRATRFADMGLMNEPGYAPATQPDQYGLWLDQGAQEEGVDARVYGRSSGVIGLRIYPNRKFDAAAQRAWDPQRYYNDAPYYTNPQLVRPYIVGISCALCHVAFNPLKPPDDPEQPKWQNLSSTIGNQYLVGAKVFAATASADSYAFQVLHSWKPGTIDTSFLATDNLNNPSKINSIYAIKDRLSVAHTEEISGGALYFSNGATSAAVPHVLKDGADSVGLACALSRVYVSIGEYSQEWLRDHNVIVGGSAQHPFAVEKAQKGSIYWQSTIERIPSLSRFLMRMKSPHLADAPGGREFITRDAKLLEQGKIVFAEHCARCHSSKQPPASIDRSSSEYTRWMKAEVLKADFLDENFLSTEERIPVSVVQTNAARGLATNAVEGHVWDNFSSRTYKSLPSVGEIEVTNPFDQSTSSFSLPAGGPGYYRVPSLLGIWATAPLLHNSALGTYTDDPSTAGRVAAFEDAMEKLLWPEKRRGVNSILRTSEQSYIEIAAAYLPKEISEFVSNGYLRVGPIPENTPINLLANADLDLSNPHGEIDRLNLLARVQGELLRIKVEKLNAEEAQKALLKLVPDLLKISKCPDFIEDRGHYFGTNLSDADKRALIEFMKTF</sequence>
<evidence type="ECO:0000256" key="1">
    <source>
        <dbReference type="SAM" id="Phobius"/>
    </source>
</evidence>
<dbReference type="EMBL" id="CP060394">
    <property type="protein sequence ID" value="QNI30185.1"/>
    <property type="molecule type" value="Genomic_DNA"/>
</dbReference>
<evidence type="ECO:0000313" key="3">
    <source>
        <dbReference type="Proteomes" id="UP000515312"/>
    </source>
</evidence>
<evidence type="ECO:0008006" key="4">
    <source>
        <dbReference type="Google" id="ProtNLM"/>
    </source>
</evidence>
<keyword evidence="1" id="KW-0812">Transmembrane</keyword>
<accession>A0A7G8BCB5</accession>
<organism evidence="2 3">
    <name type="scientific">Alloacidobacterium dinghuense</name>
    <dbReference type="NCBI Taxonomy" id="2763107"/>
    <lineage>
        <taxon>Bacteria</taxon>
        <taxon>Pseudomonadati</taxon>
        <taxon>Acidobacteriota</taxon>
        <taxon>Terriglobia</taxon>
        <taxon>Terriglobales</taxon>
        <taxon>Acidobacteriaceae</taxon>
        <taxon>Alloacidobacterium</taxon>
    </lineage>
</organism>
<keyword evidence="1" id="KW-1133">Transmembrane helix</keyword>
<gene>
    <name evidence="2" type="ORF">H7849_13375</name>
</gene>
<dbReference type="InterPro" id="IPR036909">
    <property type="entry name" value="Cyt_c-like_dom_sf"/>
</dbReference>
<dbReference type="Proteomes" id="UP000515312">
    <property type="component" value="Chromosome"/>
</dbReference>
<dbReference type="GO" id="GO:0020037">
    <property type="term" value="F:heme binding"/>
    <property type="evidence" value="ECO:0007669"/>
    <property type="project" value="InterPro"/>
</dbReference>
<keyword evidence="3" id="KW-1185">Reference proteome</keyword>
<feature type="transmembrane region" description="Helical" evidence="1">
    <location>
        <begin position="16"/>
        <end position="37"/>
    </location>
</feature>
<dbReference type="KEGG" id="adin:H7849_13375"/>
<dbReference type="GO" id="GO:0009055">
    <property type="term" value="F:electron transfer activity"/>
    <property type="evidence" value="ECO:0007669"/>
    <property type="project" value="InterPro"/>
</dbReference>
<protein>
    <recommendedName>
        <fullName evidence="4">Cytochrome c domain-containing protein</fullName>
    </recommendedName>
</protein>
<reference evidence="2 3" key="1">
    <citation type="submission" date="2020-08" db="EMBL/GenBank/DDBJ databases">
        <title>Edaphobacter telluris sp. nov. and Acidobacterium dinghuensis sp. nov., two acidobacteria isolated from forest soil.</title>
        <authorList>
            <person name="Fu J."/>
            <person name="Qiu L."/>
        </authorList>
    </citation>
    <scope>NUCLEOTIDE SEQUENCE [LARGE SCALE GENOMIC DNA]</scope>
    <source>
        <strain evidence="2">4Y35</strain>
    </source>
</reference>